<evidence type="ECO:0000313" key="4">
    <source>
        <dbReference type="Proteomes" id="UP000433406"/>
    </source>
</evidence>
<keyword evidence="2" id="KW-1133">Transmembrane helix</keyword>
<dbReference type="RefSeq" id="WP_154614560.1">
    <property type="nucleotide sequence ID" value="NZ_CP053660.1"/>
</dbReference>
<keyword evidence="2" id="KW-0472">Membrane</keyword>
<evidence type="ECO:0000256" key="1">
    <source>
        <dbReference type="SAM" id="MobiDB-lite"/>
    </source>
</evidence>
<dbReference type="AlphaFoldDB" id="A0A6I3JAL7"/>
<protein>
    <submittedName>
        <fullName evidence="3">Uncharacterized protein</fullName>
    </submittedName>
</protein>
<gene>
    <name evidence="3" type="ORF">GGQ22_07185</name>
</gene>
<accession>A0A6I3JAL7</accession>
<dbReference type="Proteomes" id="UP000433406">
    <property type="component" value="Unassembled WGS sequence"/>
</dbReference>
<feature type="transmembrane region" description="Helical" evidence="2">
    <location>
        <begin position="37"/>
        <end position="61"/>
    </location>
</feature>
<dbReference type="EMBL" id="WLCI01000006">
    <property type="protein sequence ID" value="MTB94865.1"/>
    <property type="molecule type" value="Genomic_DNA"/>
</dbReference>
<reference evidence="3 4" key="1">
    <citation type="submission" date="2019-10" db="EMBL/GenBank/DDBJ databases">
        <title>Nocardioides novel species isolated from the excrement of Marmot.</title>
        <authorList>
            <person name="Zhang G."/>
        </authorList>
    </citation>
    <scope>NUCLEOTIDE SEQUENCE [LARGE SCALE GENOMIC DNA]</scope>
    <source>
        <strain evidence="4">zg-579</strain>
    </source>
</reference>
<organism evidence="3 4">
    <name type="scientific">Nocardioides marmotae</name>
    <dbReference type="NCBI Taxonomy" id="2663857"/>
    <lineage>
        <taxon>Bacteria</taxon>
        <taxon>Bacillati</taxon>
        <taxon>Actinomycetota</taxon>
        <taxon>Actinomycetes</taxon>
        <taxon>Propionibacteriales</taxon>
        <taxon>Nocardioidaceae</taxon>
        <taxon>Nocardioides</taxon>
    </lineage>
</organism>
<evidence type="ECO:0000313" key="3">
    <source>
        <dbReference type="EMBL" id="MTB94865.1"/>
    </source>
</evidence>
<comment type="caution">
    <text evidence="3">The sequence shown here is derived from an EMBL/GenBank/DDBJ whole genome shotgun (WGS) entry which is preliminary data.</text>
</comment>
<keyword evidence="2" id="KW-0812">Transmembrane</keyword>
<sequence length="363" mass="38730">MSEQSLRDLLKRAVPEAPDLDVAALERRAARERRNRMSVAAGGAVVVAIVAGSLALTTLTLDDGRPPSPSEIATEPPTASDVLDGPVAPYDPPPCPARLPVPAESSHVVPDLGEVAAIRLCPDLNPHGDRAWQPSADQVAQLDDADALVSDLAGFAVALRKIPPGLPDYCADGEDSYERYSFAFYRPDGTRVMVGVAGCEPVTIAGQDVDSNAVRQIYLASLDRQRDTLTYSRPFDDELTCASQERGGPIRPGRERLVAAIACDIPPGAESIPMDLEPVELDARALDELERAWSKPGDPIVRESSGVNECVDLPEPPSFILAGTDRSDVVRLIDSPCGFLVWHGWEDSDGATIPTTLTGLGVE</sequence>
<keyword evidence="4" id="KW-1185">Reference proteome</keyword>
<feature type="region of interest" description="Disordered" evidence="1">
    <location>
        <begin position="60"/>
        <end position="102"/>
    </location>
</feature>
<name>A0A6I3JAL7_9ACTN</name>
<feature type="compositionally biased region" description="Pro residues" evidence="1">
    <location>
        <begin position="89"/>
        <end position="99"/>
    </location>
</feature>
<evidence type="ECO:0000256" key="2">
    <source>
        <dbReference type="SAM" id="Phobius"/>
    </source>
</evidence>
<proteinExistence type="predicted"/>